<comment type="similarity">
    <text evidence="1">Belongs to the tpcK family.</text>
</comment>
<dbReference type="Gene3D" id="3.30.70.100">
    <property type="match status" value="1"/>
</dbReference>
<dbReference type="InterPro" id="IPR009799">
    <property type="entry name" value="EthD_dom"/>
</dbReference>
<dbReference type="SUPFAM" id="SSF54909">
    <property type="entry name" value="Dimeric alpha+beta barrel"/>
    <property type="match status" value="1"/>
</dbReference>
<evidence type="ECO:0000313" key="3">
    <source>
        <dbReference type="EMBL" id="OPB43805.1"/>
    </source>
</evidence>
<organism evidence="3 4">
    <name type="scientific">Trichoderma guizhouense</name>
    <dbReference type="NCBI Taxonomy" id="1491466"/>
    <lineage>
        <taxon>Eukaryota</taxon>
        <taxon>Fungi</taxon>
        <taxon>Dikarya</taxon>
        <taxon>Ascomycota</taxon>
        <taxon>Pezizomycotina</taxon>
        <taxon>Sordariomycetes</taxon>
        <taxon>Hypocreomycetidae</taxon>
        <taxon>Hypocreales</taxon>
        <taxon>Hypocreaceae</taxon>
        <taxon>Trichoderma</taxon>
    </lineage>
</organism>
<dbReference type="AlphaFoldDB" id="A0A1T3CS46"/>
<protein>
    <recommendedName>
        <fullName evidence="2">EthD domain-containing protein</fullName>
    </recommendedName>
</protein>
<dbReference type="Pfam" id="PF07110">
    <property type="entry name" value="EthD"/>
    <property type="match status" value="1"/>
</dbReference>
<keyword evidence="4" id="KW-1185">Reference proteome</keyword>
<proteinExistence type="inferred from homology"/>
<name>A0A1T3CS46_9HYPO</name>
<evidence type="ECO:0000259" key="2">
    <source>
        <dbReference type="Pfam" id="PF07110"/>
    </source>
</evidence>
<dbReference type="GO" id="GO:0016491">
    <property type="term" value="F:oxidoreductase activity"/>
    <property type="evidence" value="ECO:0007669"/>
    <property type="project" value="InterPro"/>
</dbReference>
<dbReference type="OrthoDB" id="3454835at2759"/>
<sequence length="143" mass="15482">MSDNNSASIPLSGVWRATVSARRKEGLTKEEFSRRFARHGKLAGPVVVKHNGISYLQHHLTDTLATKFKEELGPQLAPHFPIAEIDGITTLIFPTAKDLAAFFADPAHNESLNADVAEFADVTSVQFSVGDELAVVEGGKLLL</sequence>
<feature type="domain" description="EthD" evidence="2">
    <location>
        <begin position="24"/>
        <end position="121"/>
    </location>
</feature>
<gene>
    <name evidence="3" type="ORF">A0O28_0021230</name>
</gene>
<dbReference type="Proteomes" id="UP000191004">
    <property type="component" value="Unassembled WGS sequence"/>
</dbReference>
<accession>A0A1T3CS46</accession>
<evidence type="ECO:0000313" key="4">
    <source>
        <dbReference type="Proteomes" id="UP000191004"/>
    </source>
</evidence>
<dbReference type="EMBL" id="LVVK01000007">
    <property type="protein sequence ID" value="OPB43805.1"/>
    <property type="molecule type" value="Genomic_DNA"/>
</dbReference>
<evidence type="ECO:0000256" key="1">
    <source>
        <dbReference type="ARBA" id="ARBA00005986"/>
    </source>
</evidence>
<comment type="caution">
    <text evidence="3">The sequence shown here is derived from an EMBL/GenBank/DDBJ whole genome shotgun (WGS) entry which is preliminary data.</text>
</comment>
<reference evidence="3 4" key="1">
    <citation type="submission" date="2016-04" db="EMBL/GenBank/DDBJ databases">
        <title>Multiple horizontal gene transfer events from other fungi enriched the ability of the initially mycotrophic fungus Trichoderma (Ascomycota) to feed on dead plant biomass.</title>
        <authorList>
            <person name="Atanasova L."/>
            <person name="Chenthamara K."/>
            <person name="Zhang J."/>
            <person name="Grujic M."/>
            <person name="Henrissat B."/>
            <person name="Kuo A."/>
            <person name="Aertz A."/>
            <person name="Salamov A."/>
            <person name="Lipzen A."/>
            <person name="Labutti K."/>
            <person name="Barry K."/>
            <person name="Miao Y."/>
            <person name="Rahimi M.J."/>
            <person name="Shen Q."/>
            <person name="Grigoriev I.V."/>
            <person name="Kubicek C.P."/>
            <person name="Druzhinina I.S."/>
        </authorList>
    </citation>
    <scope>NUCLEOTIDE SEQUENCE [LARGE SCALE GENOMIC DNA]</scope>
    <source>
        <strain evidence="3 4">NJAU 4742</strain>
    </source>
</reference>
<dbReference type="InterPro" id="IPR011008">
    <property type="entry name" value="Dimeric_a/b-barrel"/>
</dbReference>